<dbReference type="PANTHER" id="PTHR24083">
    <property type="entry name" value="NUCLEAR HORMONE RECEPTOR"/>
    <property type="match status" value="1"/>
</dbReference>
<feature type="domain" description="Nuclear receptor" evidence="12">
    <location>
        <begin position="145"/>
        <end position="221"/>
    </location>
</feature>
<dbReference type="InterPro" id="IPR013088">
    <property type="entry name" value="Znf_NHR/GATA"/>
</dbReference>
<dbReference type="PROSITE" id="PS51843">
    <property type="entry name" value="NR_LBD"/>
    <property type="match status" value="1"/>
</dbReference>
<keyword evidence="2 10" id="KW-0479">Metal-binding</keyword>
<dbReference type="Pfam" id="PF00104">
    <property type="entry name" value="Hormone_recep"/>
    <property type="match status" value="1"/>
</dbReference>
<dbReference type="PRINTS" id="PR00398">
    <property type="entry name" value="STRDHORMONER"/>
</dbReference>
<dbReference type="Pfam" id="PF00105">
    <property type="entry name" value="zf-C4"/>
    <property type="match status" value="1"/>
</dbReference>
<dbReference type="SUPFAM" id="SSF48508">
    <property type="entry name" value="Nuclear receptor ligand-binding domain"/>
    <property type="match status" value="1"/>
</dbReference>
<feature type="compositionally biased region" description="Polar residues" evidence="11">
    <location>
        <begin position="1"/>
        <end position="31"/>
    </location>
</feature>
<keyword evidence="7 10" id="KW-0804">Transcription</keyword>
<sequence>MTDNDTSVQGGPNCQSTESNMQSKSQEQEAASLTKHAGTPNVRTEDTSETLLGKNSTGSKKVDQMESSLGTSAIGHTNFTVGRPFYLAASQIMNSGIFPIPFAPSVSYETDKPACNESAKAHLLDQERNRRMQTGNISDRNSSPLLRCAVCGDASSGKHYGILACNGCSGFFKRSVRRKLIYRCQANTGNCRVDKTHRNQCQACRLKKCIRMGMNKDAVQNERQPRNTATVQPPLDVSMDLLAGERALREYANVVSAAVSAFSSVGTNNAGATSASQGQLDSPYLMPADRSYFVSIVDNHNSTSSVQSPIPEHQFFSDKSDTGKEDIVQGTSGTKEPGDMISLNGAFLGTAHESILETSTRLLLLVIKWAKSLPCFTALSFRDQIILLEESWNDLFLLKMYQWSMPLTTCTMLTEPVISQLNNRNQLHNFRLSDWRYLQDLLLRFRNCAVDQPEFTCLKAIALFRPEARGLKDPAQVEVLQDQALYMLVQHCQTIQANPIQRFGRLLLLLPLLRTVSSDKIEVMFFGHTVRGKPMEKILSELYKS</sequence>
<evidence type="ECO:0000313" key="14">
    <source>
        <dbReference type="Proteomes" id="UP000046395"/>
    </source>
</evidence>
<reference evidence="15" key="1">
    <citation type="submission" date="2019-12" db="UniProtKB">
        <authorList>
            <consortium name="WormBaseParasite"/>
        </authorList>
    </citation>
    <scope>IDENTIFICATION</scope>
</reference>
<dbReference type="Gene3D" id="3.30.50.10">
    <property type="entry name" value="Erythroid Transcription Factor GATA-1, subunit A"/>
    <property type="match status" value="1"/>
</dbReference>
<dbReference type="PROSITE" id="PS00031">
    <property type="entry name" value="NUCLEAR_REC_DBD_1"/>
    <property type="match status" value="1"/>
</dbReference>
<evidence type="ECO:0000256" key="9">
    <source>
        <dbReference type="ARBA" id="ARBA00023242"/>
    </source>
</evidence>
<dbReference type="STRING" id="70415.A0A5S6QJ41"/>
<accession>A0A5S6QJ41</accession>
<dbReference type="SMART" id="SM00430">
    <property type="entry name" value="HOLI"/>
    <property type="match status" value="1"/>
</dbReference>
<feature type="region of interest" description="Disordered" evidence="11">
    <location>
        <begin position="1"/>
        <end position="64"/>
    </location>
</feature>
<evidence type="ECO:0000256" key="11">
    <source>
        <dbReference type="SAM" id="MobiDB-lite"/>
    </source>
</evidence>
<dbReference type="InterPro" id="IPR050274">
    <property type="entry name" value="Nuclear_hormone_rcpt_NR2"/>
</dbReference>
<feature type="domain" description="NR LBD" evidence="13">
    <location>
        <begin position="319"/>
        <end position="545"/>
    </location>
</feature>
<dbReference type="Gene3D" id="1.10.565.10">
    <property type="entry name" value="Retinoid X Receptor"/>
    <property type="match status" value="1"/>
</dbReference>
<dbReference type="InterPro" id="IPR000536">
    <property type="entry name" value="Nucl_hrmn_rcpt_lig-bd"/>
</dbReference>
<keyword evidence="3 10" id="KW-0863">Zinc-finger</keyword>
<evidence type="ECO:0000256" key="2">
    <source>
        <dbReference type="ARBA" id="ARBA00022723"/>
    </source>
</evidence>
<dbReference type="GO" id="GO:0003700">
    <property type="term" value="F:DNA-binding transcription factor activity"/>
    <property type="evidence" value="ECO:0007669"/>
    <property type="project" value="InterPro"/>
</dbReference>
<keyword evidence="4 10" id="KW-0862">Zinc</keyword>
<dbReference type="SUPFAM" id="SSF57716">
    <property type="entry name" value="Glucocorticoid receptor-like (DNA-binding domain)"/>
    <property type="match status" value="1"/>
</dbReference>
<dbReference type="FunFam" id="3.30.50.10:FF:000028">
    <property type="entry name" value="Nuclear receptor subfamily 2, group E, member 3"/>
    <property type="match status" value="1"/>
</dbReference>
<evidence type="ECO:0000256" key="7">
    <source>
        <dbReference type="ARBA" id="ARBA00023163"/>
    </source>
</evidence>
<keyword evidence="6 10" id="KW-0238">DNA-binding</keyword>
<evidence type="ECO:0000256" key="8">
    <source>
        <dbReference type="ARBA" id="ARBA00023170"/>
    </source>
</evidence>
<evidence type="ECO:0000256" key="3">
    <source>
        <dbReference type="ARBA" id="ARBA00022771"/>
    </source>
</evidence>
<dbReference type="GO" id="GO:0005634">
    <property type="term" value="C:nucleus"/>
    <property type="evidence" value="ECO:0007669"/>
    <property type="project" value="UniProtKB-SubCell"/>
</dbReference>
<dbReference type="WBParaSite" id="TMUE_2000007169.1">
    <property type="protein sequence ID" value="TMUE_2000007169.1"/>
    <property type="gene ID" value="WBGene00287001"/>
</dbReference>
<dbReference type="PROSITE" id="PS51030">
    <property type="entry name" value="NUCLEAR_REC_DBD_2"/>
    <property type="match status" value="1"/>
</dbReference>
<dbReference type="InterPro" id="IPR001628">
    <property type="entry name" value="Znf_hrmn_rcpt"/>
</dbReference>
<keyword evidence="14" id="KW-1185">Reference proteome</keyword>
<protein>
    <submittedName>
        <fullName evidence="15">Nuclear receptor domain-containing protein</fullName>
    </submittedName>
</protein>
<comment type="subcellular location">
    <subcellularLocation>
        <location evidence="1 10">Nucleus</location>
    </subcellularLocation>
</comment>
<evidence type="ECO:0000259" key="12">
    <source>
        <dbReference type="PROSITE" id="PS51030"/>
    </source>
</evidence>
<evidence type="ECO:0000259" key="13">
    <source>
        <dbReference type="PROSITE" id="PS51843"/>
    </source>
</evidence>
<dbReference type="AlphaFoldDB" id="A0A5S6QJ41"/>
<dbReference type="InterPro" id="IPR001723">
    <property type="entry name" value="Nuclear_hrmn_rcpt"/>
</dbReference>
<proteinExistence type="inferred from homology"/>
<dbReference type="Proteomes" id="UP000046395">
    <property type="component" value="Unassembled WGS sequence"/>
</dbReference>
<evidence type="ECO:0000256" key="5">
    <source>
        <dbReference type="ARBA" id="ARBA00023015"/>
    </source>
</evidence>
<dbReference type="GO" id="GO:0043565">
    <property type="term" value="F:sequence-specific DNA binding"/>
    <property type="evidence" value="ECO:0007669"/>
    <property type="project" value="InterPro"/>
</dbReference>
<dbReference type="CDD" id="cd06970">
    <property type="entry name" value="NR_DBD_PNR"/>
    <property type="match status" value="1"/>
</dbReference>
<dbReference type="SMART" id="SM00399">
    <property type="entry name" value="ZnF_C4"/>
    <property type="match status" value="1"/>
</dbReference>
<name>A0A5S6QJ41_TRIMR</name>
<evidence type="ECO:0000256" key="6">
    <source>
        <dbReference type="ARBA" id="ARBA00023125"/>
    </source>
</evidence>
<feature type="compositionally biased region" description="Polar residues" evidence="11">
    <location>
        <begin position="49"/>
        <end position="64"/>
    </location>
</feature>
<comment type="similarity">
    <text evidence="10">Belongs to the nuclear hormone receptor family.</text>
</comment>
<keyword evidence="9 10" id="KW-0539">Nucleus</keyword>
<organism evidence="14 15">
    <name type="scientific">Trichuris muris</name>
    <name type="common">Mouse whipworm</name>
    <dbReference type="NCBI Taxonomy" id="70415"/>
    <lineage>
        <taxon>Eukaryota</taxon>
        <taxon>Metazoa</taxon>
        <taxon>Ecdysozoa</taxon>
        <taxon>Nematoda</taxon>
        <taxon>Enoplea</taxon>
        <taxon>Dorylaimia</taxon>
        <taxon>Trichinellida</taxon>
        <taxon>Trichuridae</taxon>
        <taxon>Trichuris</taxon>
    </lineage>
</organism>
<keyword evidence="8 10" id="KW-0675">Receptor</keyword>
<evidence type="ECO:0000256" key="10">
    <source>
        <dbReference type="RuleBase" id="RU004334"/>
    </source>
</evidence>
<keyword evidence="5 10" id="KW-0805">Transcription regulation</keyword>
<evidence type="ECO:0000256" key="4">
    <source>
        <dbReference type="ARBA" id="ARBA00022833"/>
    </source>
</evidence>
<dbReference type="GO" id="GO:0008270">
    <property type="term" value="F:zinc ion binding"/>
    <property type="evidence" value="ECO:0007669"/>
    <property type="project" value="UniProtKB-KW"/>
</dbReference>
<evidence type="ECO:0000256" key="1">
    <source>
        <dbReference type="ARBA" id="ARBA00004123"/>
    </source>
</evidence>
<dbReference type="PRINTS" id="PR00047">
    <property type="entry name" value="STROIDFINGER"/>
</dbReference>
<dbReference type="InterPro" id="IPR035500">
    <property type="entry name" value="NHR-like_dom_sf"/>
</dbReference>
<evidence type="ECO:0000313" key="15">
    <source>
        <dbReference type="WBParaSite" id="TMUE_2000007169.1"/>
    </source>
</evidence>
<dbReference type="GO" id="GO:0045944">
    <property type="term" value="P:positive regulation of transcription by RNA polymerase II"/>
    <property type="evidence" value="ECO:0007669"/>
    <property type="project" value="UniProtKB-ARBA"/>
</dbReference>